<dbReference type="KEGG" id="evi:Echvi_0725"/>
<dbReference type="AlphaFoldDB" id="L0FUP4"/>
<protein>
    <submittedName>
        <fullName evidence="2">Uncharacterized protein</fullName>
    </submittedName>
</protein>
<evidence type="ECO:0000313" key="3">
    <source>
        <dbReference type="Proteomes" id="UP000010796"/>
    </source>
</evidence>
<name>L0FUP4_ECHVK</name>
<sequence length="146" mass="16904">MMEEQIKALLDRYYEGNTSLEEERRLKELLKQSSGFEEERMMILGLEEMAQNEPSPKAAPRMTSGLGAWQKVAAIVVVFLALGWLFFEQQKRVQEEEAYHQVVEVLALIQQNMEKGTSSMKPLEDIKHLGTTNELFNIKEIKEEEK</sequence>
<keyword evidence="3" id="KW-1185">Reference proteome</keyword>
<dbReference type="HOGENOM" id="CLU_127595_0_0_10"/>
<dbReference type="RefSeq" id="WP_015264568.1">
    <property type="nucleotide sequence ID" value="NC_019904.1"/>
</dbReference>
<evidence type="ECO:0000256" key="1">
    <source>
        <dbReference type="SAM" id="Phobius"/>
    </source>
</evidence>
<feature type="transmembrane region" description="Helical" evidence="1">
    <location>
        <begin position="68"/>
        <end position="87"/>
    </location>
</feature>
<keyword evidence="1" id="KW-0812">Transmembrane</keyword>
<gene>
    <name evidence="2" type="ordered locus">Echvi_0725</name>
</gene>
<dbReference type="OrthoDB" id="840371at2"/>
<accession>L0FUP4</accession>
<reference evidence="3" key="1">
    <citation type="submission" date="2012-02" db="EMBL/GenBank/DDBJ databases">
        <title>The complete genome of Echinicola vietnamensis DSM 17526.</title>
        <authorList>
            <person name="Lucas S."/>
            <person name="Copeland A."/>
            <person name="Lapidus A."/>
            <person name="Glavina del Rio T."/>
            <person name="Dalin E."/>
            <person name="Tice H."/>
            <person name="Bruce D."/>
            <person name="Goodwin L."/>
            <person name="Pitluck S."/>
            <person name="Peters L."/>
            <person name="Ovchinnikova G."/>
            <person name="Teshima H."/>
            <person name="Kyrpides N."/>
            <person name="Mavromatis K."/>
            <person name="Ivanova N."/>
            <person name="Brettin T."/>
            <person name="Detter J.C."/>
            <person name="Han C."/>
            <person name="Larimer F."/>
            <person name="Land M."/>
            <person name="Hauser L."/>
            <person name="Markowitz V."/>
            <person name="Cheng J.-F."/>
            <person name="Hugenholtz P."/>
            <person name="Woyke T."/>
            <person name="Wu D."/>
            <person name="Brambilla E."/>
            <person name="Klenk H.-P."/>
            <person name="Eisen J.A."/>
        </authorList>
    </citation>
    <scope>NUCLEOTIDE SEQUENCE [LARGE SCALE GENOMIC DNA]</scope>
    <source>
        <strain evidence="3">DSM 17526 / LMG 23754 / KMM 6221</strain>
    </source>
</reference>
<organism evidence="2 3">
    <name type="scientific">Echinicola vietnamensis (strain DSM 17526 / LMG 23754 / KMM 6221)</name>
    <dbReference type="NCBI Taxonomy" id="926556"/>
    <lineage>
        <taxon>Bacteria</taxon>
        <taxon>Pseudomonadati</taxon>
        <taxon>Bacteroidota</taxon>
        <taxon>Cytophagia</taxon>
        <taxon>Cytophagales</taxon>
        <taxon>Cyclobacteriaceae</taxon>
        <taxon>Echinicola</taxon>
    </lineage>
</organism>
<proteinExistence type="predicted"/>
<dbReference type="EMBL" id="CP003346">
    <property type="protein sequence ID" value="AGA77002.1"/>
    <property type="molecule type" value="Genomic_DNA"/>
</dbReference>
<keyword evidence="1" id="KW-1133">Transmembrane helix</keyword>
<dbReference type="eggNOG" id="COG1413">
    <property type="taxonomic scope" value="Bacteria"/>
</dbReference>
<dbReference type="Proteomes" id="UP000010796">
    <property type="component" value="Chromosome"/>
</dbReference>
<keyword evidence="1" id="KW-0472">Membrane</keyword>
<dbReference type="STRING" id="926556.Echvi_0725"/>
<evidence type="ECO:0000313" key="2">
    <source>
        <dbReference type="EMBL" id="AGA77002.1"/>
    </source>
</evidence>